<gene>
    <name evidence="9" type="ORF">PAP18089_02401</name>
</gene>
<evidence type="ECO:0000256" key="3">
    <source>
        <dbReference type="ARBA" id="ARBA00022679"/>
    </source>
</evidence>
<feature type="transmembrane region" description="Helical" evidence="8">
    <location>
        <begin position="109"/>
        <end position="136"/>
    </location>
</feature>
<comment type="subcellular location">
    <subcellularLocation>
        <location evidence="1">Cell membrane</location>
        <topology evidence="1">Multi-pass membrane protein</topology>
    </subcellularLocation>
</comment>
<feature type="transmembrane region" description="Helical" evidence="8">
    <location>
        <begin position="186"/>
        <end position="210"/>
    </location>
</feature>
<evidence type="ECO:0000313" key="9">
    <source>
        <dbReference type="EMBL" id="VVG71424.1"/>
    </source>
</evidence>
<keyword evidence="3" id="KW-0808">Transferase</keyword>
<accession>A0A5E5P502</accession>
<dbReference type="OrthoDB" id="9060950at2"/>
<keyword evidence="6 8" id="KW-0472">Membrane</keyword>
<keyword evidence="5 8" id="KW-1133">Transmembrane helix</keyword>
<reference evidence="9 10" key="1">
    <citation type="submission" date="2019-08" db="EMBL/GenBank/DDBJ databases">
        <authorList>
            <person name="Peeters C."/>
        </authorList>
    </citation>
    <scope>NUCLEOTIDE SEQUENCE [LARGE SCALE GENOMIC DNA]</scope>
    <source>
        <strain evidence="9 10">LMG 18089</strain>
    </source>
</reference>
<organism evidence="9 10">
    <name type="scientific">Pandoraea apista</name>
    <dbReference type="NCBI Taxonomy" id="93218"/>
    <lineage>
        <taxon>Bacteria</taxon>
        <taxon>Pseudomonadati</taxon>
        <taxon>Pseudomonadota</taxon>
        <taxon>Betaproteobacteria</taxon>
        <taxon>Burkholderiales</taxon>
        <taxon>Burkholderiaceae</taxon>
        <taxon>Pandoraea</taxon>
    </lineage>
</organism>
<evidence type="ECO:0000256" key="7">
    <source>
        <dbReference type="ARBA" id="ARBA00024033"/>
    </source>
</evidence>
<sequence length="406" mass="44654">MQIADSEIAKGVARQKPGWLTRKRVVVYSAALLLCQLLVLGIWAVRWMLHEPGVPPMGVDFRVFWSASYLSLHDSPMAAFDLLKIADVEDSMFPGHYAPWVYPPTFQLLVYPLALLPYALSYVSFCAFGLACMLLAFPPEGKRGSLPWVAVAAFPGIWIATAHGQNSLVSAALAAGALGLLERRPYLAGICAGMLTFKPQLAVLFPLLFVCGRHWRALLAMTVSAMLFVTVSTLIFGIPLWLRFFEAASWFNATVIDNVSGGVMRAMPSVFATVRRLGGSVPVAYTVHAIVAIPVVLATLRLWARKARFDARAAAAVIATLMIQPYILHYDLAWLLLPIVYLCRDRATRDAWTYRERVIVCLAWCLPLLSLLPSYFPAILQPGVLVLPALFIVTIATNCSKASHPL</sequence>
<dbReference type="Proteomes" id="UP000364291">
    <property type="component" value="Unassembled WGS sequence"/>
</dbReference>
<evidence type="ECO:0000256" key="8">
    <source>
        <dbReference type="SAM" id="Phobius"/>
    </source>
</evidence>
<dbReference type="GO" id="GO:0016758">
    <property type="term" value="F:hexosyltransferase activity"/>
    <property type="evidence" value="ECO:0007669"/>
    <property type="project" value="InterPro"/>
</dbReference>
<dbReference type="AlphaFoldDB" id="A0A5E5P502"/>
<evidence type="ECO:0000256" key="5">
    <source>
        <dbReference type="ARBA" id="ARBA00022989"/>
    </source>
</evidence>
<evidence type="ECO:0000313" key="10">
    <source>
        <dbReference type="Proteomes" id="UP000364291"/>
    </source>
</evidence>
<dbReference type="EMBL" id="CABPSX010000004">
    <property type="protein sequence ID" value="VVG71424.1"/>
    <property type="molecule type" value="Genomic_DNA"/>
</dbReference>
<keyword evidence="4 8" id="KW-0812">Transmembrane</keyword>
<evidence type="ECO:0000256" key="6">
    <source>
        <dbReference type="ARBA" id="ARBA00023136"/>
    </source>
</evidence>
<evidence type="ECO:0000256" key="4">
    <source>
        <dbReference type="ARBA" id="ARBA00022692"/>
    </source>
</evidence>
<feature type="transmembrane region" description="Helical" evidence="8">
    <location>
        <begin position="283"/>
        <end position="304"/>
    </location>
</feature>
<comment type="similarity">
    <text evidence="7">Belongs to the glycosyltransferase 87 family.</text>
</comment>
<feature type="transmembrane region" description="Helical" evidence="8">
    <location>
        <begin position="148"/>
        <end position="166"/>
    </location>
</feature>
<evidence type="ECO:0008006" key="11">
    <source>
        <dbReference type="Google" id="ProtNLM"/>
    </source>
</evidence>
<evidence type="ECO:0000256" key="1">
    <source>
        <dbReference type="ARBA" id="ARBA00004651"/>
    </source>
</evidence>
<feature type="transmembrane region" description="Helical" evidence="8">
    <location>
        <begin position="217"/>
        <end position="242"/>
    </location>
</feature>
<dbReference type="GO" id="GO:0005886">
    <property type="term" value="C:plasma membrane"/>
    <property type="evidence" value="ECO:0007669"/>
    <property type="project" value="UniProtKB-SubCell"/>
</dbReference>
<proteinExistence type="inferred from homology"/>
<dbReference type="Pfam" id="PF09594">
    <property type="entry name" value="GT87"/>
    <property type="match status" value="1"/>
</dbReference>
<keyword evidence="2" id="KW-1003">Cell membrane</keyword>
<dbReference type="InterPro" id="IPR018584">
    <property type="entry name" value="GT87"/>
</dbReference>
<protein>
    <recommendedName>
        <fullName evidence="11">DUF2029 domain-containing protein</fullName>
    </recommendedName>
</protein>
<name>A0A5E5P502_9BURK</name>
<dbReference type="RefSeq" id="WP_094069073.1">
    <property type="nucleotide sequence ID" value="NZ_CABPSX010000004.1"/>
</dbReference>
<evidence type="ECO:0000256" key="2">
    <source>
        <dbReference type="ARBA" id="ARBA00022475"/>
    </source>
</evidence>
<feature type="transmembrane region" description="Helical" evidence="8">
    <location>
        <begin position="25"/>
        <end position="49"/>
    </location>
</feature>